<dbReference type="SUPFAM" id="SSF102114">
    <property type="entry name" value="Radical SAM enzymes"/>
    <property type="match status" value="1"/>
</dbReference>
<keyword evidence="5" id="KW-0411">Iron-sulfur</keyword>
<keyword evidence="8" id="KW-1185">Reference proteome</keyword>
<feature type="domain" description="Radical SAM core" evidence="6">
    <location>
        <begin position="9"/>
        <end position="235"/>
    </location>
</feature>
<dbReference type="SFLD" id="SFLDS00029">
    <property type="entry name" value="Radical_SAM"/>
    <property type="match status" value="1"/>
</dbReference>
<accession>A0A4R1PVD2</accession>
<dbReference type="PANTHER" id="PTHR43409">
    <property type="entry name" value="ANAEROBIC MAGNESIUM-PROTOPORPHYRIN IX MONOMETHYL ESTER CYCLASE-RELATED"/>
    <property type="match status" value="1"/>
</dbReference>
<dbReference type="AlphaFoldDB" id="A0A4R1PVD2"/>
<dbReference type="GO" id="GO:0003824">
    <property type="term" value="F:catalytic activity"/>
    <property type="evidence" value="ECO:0007669"/>
    <property type="project" value="InterPro"/>
</dbReference>
<dbReference type="SFLD" id="SFLDG01082">
    <property type="entry name" value="B12-binding_domain_containing"/>
    <property type="match status" value="1"/>
</dbReference>
<proteinExistence type="predicted"/>
<comment type="caution">
    <text evidence="7">The sequence shown here is derived from an EMBL/GenBank/DDBJ whole genome shotgun (WGS) entry which is preliminary data.</text>
</comment>
<dbReference type="GO" id="GO:0051536">
    <property type="term" value="F:iron-sulfur cluster binding"/>
    <property type="evidence" value="ECO:0007669"/>
    <property type="project" value="UniProtKB-KW"/>
</dbReference>
<sequence>MRYEGIVYRPPSEADSLLIQATIGCPHNKCTFCAMYKDKAFRIRPLEEIKEDLRLAQAHYGTAVKSVFFPDGNTIIMKTEQLEEIFRYTRELFPACSRITLYGSTQFINLKNASELERLKSAGLSRIHSGIESGDDITLSRIQKGADAEAVITAGKKIRAAGIELSEYVMIGIGGRERSREHAVASARILNEINPEFIRLRTFIPMEETIQKERWEAGEFGLLRPHEALRETEVLIANLQSTSLLYSDHASNYAYVNGRLPEDKQEMIDTIHKLLAMPEEVFRLPECGGL</sequence>
<evidence type="ECO:0000313" key="7">
    <source>
        <dbReference type="EMBL" id="TCL35263.1"/>
    </source>
</evidence>
<dbReference type="OrthoDB" id="9777636at2"/>
<dbReference type="InterPro" id="IPR051198">
    <property type="entry name" value="BchE-like"/>
</dbReference>
<evidence type="ECO:0000256" key="5">
    <source>
        <dbReference type="ARBA" id="ARBA00023014"/>
    </source>
</evidence>
<keyword evidence="2" id="KW-0949">S-adenosyl-L-methionine</keyword>
<dbReference type="GO" id="GO:0046872">
    <property type="term" value="F:metal ion binding"/>
    <property type="evidence" value="ECO:0007669"/>
    <property type="project" value="UniProtKB-KW"/>
</dbReference>
<comment type="cofactor">
    <cofactor evidence="1">
        <name>[4Fe-4S] cluster</name>
        <dbReference type="ChEBI" id="CHEBI:49883"/>
    </cofactor>
</comment>
<keyword evidence="3" id="KW-0479">Metal-binding</keyword>
<dbReference type="PANTHER" id="PTHR43409:SF4">
    <property type="entry name" value="RADICAL SAM SUPERFAMILY PROTEIN"/>
    <property type="match status" value="1"/>
</dbReference>
<dbReference type="Pfam" id="PF04055">
    <property type="entry name" value="Radical_SAM"/>
    <property type="match status" value="1"/>
</dbReference>
<dbReference type="SMART" id="SM00729">
    <property type="entry name" value="Elp3"/>
    <property type="match status" value="1"/>
</dbReference>
<evidence type="ECO:0000259" key="6">
    <source>
        <dbReference type="PROSITE" id="PS51918"/>
    </source>
</evidence>
<dbReference type="RefSeq" id="WP_132082672.1">
    <property type="nucleotide sequence ID" value="NZ_DAMAKO010000014.1"/>
</dbReference>
<keyword evidence="4" id="KW-0408">Iron</keyword>
<dbReference type="InterPro" id="IPR007197">
    <property type="entry name" value="rSAM"/>
</dbReference>
<dbReference type="InterPro" id="IPR013785">
    <property type="entry name" value="Aldolase_TIM"/>
</dbReference>
<evidence type="ECO:0000256" key="4">
    <source>
        <dbReference type="ARBA" id="ARBA00023004"/>
    </source>
</evidence>
<dbReference type="EMBL" id="SLUI01000013">
    <property type="protein sequence ID" value="TCL35263.1"/>
    <property type="molecule type" value="Genomic_DNA"/>
</dbReference>
<dbReference type="CDD" id="cd01335">
    <property type="entry name" value="Radical_SAM"/>
    <property type="match status" value="1"/>
</dbReference>
<dbReference type="InterPro" id="IPR006638">
    <property type="entry name" value="Elp3/MiaA/NifB-like_rSAM"/>
</dbReference>
<dbReference type="SFLD" id="SFLDG01095">
    <property type="entry name" value="Uncharacterised_Radical_SAM_Su"/>
    <property type="match status" value="1"/>
</dbReference>
<evidence type="ECO:0000313" key="8">
    <source>
        <dbReference type="Proteomes" id="UP000295063"/>
    </source>
</evidence>
<evidence type="ECO:0000256" key="1">
    <source>
        <dbReference type="ARBA" id="ARBA00001966"/>
    </source>
</evidence>
<dbReference type="InterPro" id="IPR058240">
    <property type="entry name" value="rSAM_sf"/>
</dbReference>
<reference evidence="7 8" key="1">
    <citation type="submission" date="2019-03" db="EMBL/GenBank/DDBJ databases">
        <title>Genomic Encyclopedia of Type Strains, Phase IV (KMG-IV): sequencing the most valuable type-strain genomes for metagenomic binning, comparative biology and taxonomic classification.</title>
        <authorList>
            <person name="Goeker M."/>
        </authorList>
    </citation>
    <scope>NUCLEOTIDE SEQUENCE [LARGE SCALE GENOMIC DNA]</scope>
    <source>
        <strain evidence="7 8">DSM 15969</strain>
    </source>
</reference>
<dbReference type="PROSITE" id="PS51918">
    <property type="entry name" value="RADICAL_SAM"/>
    <property type="match status" value="1"/>
</dbReference>
<protein>
    <submittedName>
        <fullName evidence="7">Radical SAM family protein</fullName>
    </submittedName>
</protein>
<dbReference type="Gene3D" id="3.20.20.70">
    <property type="entry name" value="Aldolase class I"/>
    <property type="match status" value="1"/>
</dbReference>
<name>A0A4R1PVD2_9FIRM</name>
<dbReference type="Proteomes" id="UP000295063">
    <property type="component" value="Unassembled WGS sequence"/>
</dbReference>
<evidence type="ECO:0000256" key="3">
    <source>
        <dbReference type="ARBA" id="ARBA00022723"/>
    </source>
</evidence>
<evidence type="ECO:0000256" key="2">
    <source>
        <dbReference type="ARBA" id="ARBA00022691"/>
    </source>
</evidence>
<organism evidence="7 8">
    <name type="scientific">Anaerospora hongkongensis</name>
    <dbReference type="NCBI Taxonomy" id="244830"/>
    <lineage>
        <taxon>Bacteria</taxon>
        <taxon>Bacillati</taxon>
        <taxon>Bacillota</taxon>
        <taxon>Negativicutes</taxon>
        <taxon>Selenomonadales</taxon>
        <taxon>Sporomusaceae</taxon>
        <taxon>Anaerospora</taxon>
    </lineage>
</organism>
<gene>
    <name evidence="7" type="ORF">EV210_113106</name>
</gene>